<feature type="domain" description="Copper amine oxidase-like N-terminal" evidence="2">
    <location>
        <begin position="70"/>
        <end position="107"/>
    </location>
</feature>
<dbReference type="EMBL" id="JAVDQH010000024">
    <property type="protein sequence ID" value="MDR6246213.1"/>
    <property type="molecule type" value="Genomic_DNA"/>
</dbReference>
<protein>
    <recommendedName>
        <fullName evidence="7">DUF4163 domain-containing protein</fullName>
    </recommendedName>
</protein>
<feature type="signal peptide" evidence="1">
    <location>
        <begin position="1"/>
        <end position="28"/>
    </location>
</feature>
<proteinExistence type="predicted"/>
<feature type="domain" description="DUF3298" evidence="3">
    <location>
        <begin position="299"/>
        <end position="378"/>
    </location>
</feature>
<gene>
    <name evidence="5" type="ORF">JOC58_004133</name>
</gene>
<dbReference type="InterPro" id="IPR012854">
    <property type="entry name" value="Cu_amine_oxidase-like_N"/>
</dbReference>
<name>A0ABU1J3Y2_9BACL</name>
<dbReference type="Pfam" id="PF07833">
    <property type="entry name" value="Cu_amine_oxidN1"/>
    <property type="match status" value="1"/>
</dbReference>
<dbReference type="Gene3D" id="3.90.640.20">
    <property type="entry name" value="Heat-shock cognate protein, ATPase"/>
    <property type="match status" value="1"/>
</dbReference>
<dbReference type="Pfam" id="PF13739">
    <property type="entry name" value="PdaC"/>
    <property type="match status" value="1"/>
</dbReference>
<evidence type="ECO:0000259" key="4">
    <source>
        <dbReference type="Pfam" id="PF13739"/>
    </source>
</evidence>
<evidence type="ECO:0000259" key="2">
    <source>
        <dbReference type="Pfam" id="PF07833"/>
    </source>
</evidence>
<organism evidence="5 6">
    <name type="scientific">Paenibacillus hunanensis</name>
    <dbReference type="NCBI Taxonomy" id="539262"/>
    <lineage>
        <taxon>Bacteria</taxon>
        <taxon>Bacillati</taxon>
        <taxon>Bacillota</taxon>
        <taxon>Bacilli</taxon>
        <taxon>Bacillales</taxon>
        <taxon>Paenibacillaceae</taxon>
        <taxon>Paenibacillus</taxon>
    </lineage>
</organism>
<evidence type="ECO:0000256" key="1">
    <source>
        <dbReference type="SAM" id="SignalP"/>
    </source>
</evidence>
<dbReference type="Pfam" id="PF11738">
    <property type="entry name" value="DUF3298"/>
    <property type="match status" value="1"/>
</dbReference>
<dbReference type="InterPro" id="IPR037126">
    <property type="entry name" value="PdaC/RsiV-like_sf"/>
</dbReference>
<evidence type="ECO:0000313" key="5">
    <source>
        <dbReference type="EMBL" id="MDR6246213.1"/>
    </source>
</evidence>
<dbReference type="Gene3D" id="3.30.457.10">
    <property type="entry name" value="Copper amine oxidase-like, N-terminal domain"/>
    <property type="match status" value="1"/>
</dbReference>
<feature type="domain" description="Deacetylase PdaC" evidence="4">
    <location>
        <begin position="190"/>
        <end position="279"/>
    </location>
</feature>
<accession>A0ABU1J3Y2</accession>
<reference evidence="5 6" key="1">
    <citation type="submission" date="2023-07" db="EMBL/GenBank/DDBJ databases">
        <title>Genomic Encyclopedia of Type Strains, Phase IV (KMG-IV): sequencing the most valuable type-strain genomes for metagenomic binning, comparative biology and taxonomic classification.</title>
        <authorList>
            <person name="Goeker M."/>
        </authorList>
    </citation>
    <scope>NUCLEOTIDE SEQUENCE [LARGE SCALE GENOMIC DNA]</scope>
    <source>
        <strain evidence="5 6">DSM 22170</strain>
    </source>
</reference>
<dbReference type="SUPFAM" id="SSF55383">
    <property type="entry name" value="Copper amine oxidase, domain N"/>
    <property type="match status" value="1"/>
</dbReference>
<sequence>MNTLYSLKNTSYLKKTAALVLAATLATAGTIAILPGSTGSAYAATASSKTNPSIVNVQIEGKAISTQGILGPTGKTLVPLKEAAKALGATVTYDTKTSTVIVSKGKQISSYLMYTDGGAKDNLFVTFNSSALGDTFDGQVIKGTTYVEAKALSEPFGYRTVWTKATNTVNFTTAGMNDITITPTKLADPNDNEYTDVSVLYPVISGLDNEAAQKKINAALKAYVDQSIATTKKQIEEAGKPDSPNLQYEVDSGYKVSYNQNGVISFLLYDYGYLGGAHGGETLTGMTFSLKDGKAIKLDDLLKSNASYRQDIKELLQNEIKKQGGAEDGTLDSFNDLSHNSSAYLNNYYLTDRGFTIFFQQYAIAPYAAGTPEFSFTFNQLLKAGTNPLKAYH</sequence>
<dbReference type="RefSeq" id="WP_188778016.1">
    <property type="nucleotide sequence ID" value="NZ_BMMB01000013.1"/>
</dbReference>
<keyword evidence="1" id="KW-0732">Signal</keyword>
<dbReference type="InterPro" id="IPR021729">
    <property type="entry name" value="DUF3298"/>
</dbReference>
<comment type="caution">
    <text evidence="5">The sequence shown here is derived from an EMBL/GenBank/DDBJ whole genome shotgun (WGS) entry which is preliminary data.</text>
</comment>
<feature type="chain" id="PRO_5047414760" description="DUF4163 domain-containing protein" evidence="1">
    <location>
        <begin position="29"/>
        <end position="393"/>
    </location>
</feature>
<evidence type="ECO:0008006" key="7">
    <source>
        <dbReference type="Google" id="ProtNLM"/>
    </source>
</evidence>
<evidence type="ECO:0000313" key="6">
    <source>
        <dbReference type="Proteomes" id="UP001185028"/>
    </source>
</evidence>
<keyword evidence="6" id="KW-1185">Reference proteome</keyword>
<dbReference type="InterPro" id="IPR025303">
    <property type="entry name" value="PdaC"/>
</dbReference>
<evidence type="ECO:0000259" key="3">
    <source>
        <dbReference type="Pfam" id="PF11738"/>
    </source>
</evidence>
<dbReference type="InterPro" id="IPR036582">
    <property type="entry name" value="Mao_N_sf"/>
</dbReference>
<dbReference type="Proteomes" id="UP001185028">
    <property type="component" value="Unassembled WGS sequence"/>
</dbReference>
<dbReference type="Gene3D" id="3.30.565.40">
    <property type="entry name" value="Fervidobacterium nodosum Rt17-B1 like"/>
    <property type="match status" value="1"/>
</dbReference>